<evidence type="ECO:0000313" key="1">
    <source>
        <dbReference type="EMBL" id="MDC8785370.1"/>
    </source>
</evidence>
<dbReference type="RefSeq" id="WP_273596490.1">
    <property type="nucleotide sequence ID" value="NZ_JAQQXS010000007.1"/>
</dbReference>
<accession>A0ABT5KR22</accession>
<keyword evidence="2" id="KW-1185">Reference proteome</keyword>
<reference evidence="1 2" key="1">
    <citation type="submission" date="2022-10" db="EMBL/GenBank/DDBJ databases">
        <title>paucibacter sp. hw8 Genome sequencing.</title>
        <authorList>
            <person name="Park S."/>
        </authorList>
    </citation>
    <scope>NUCLEOTIDE SEQUENCE [LARGE SCALE GENOMIC DNA]</scope>
    <source>
        <strain evidence="2">hw8</strain>
    </source>
</reference>
<comment type="caution">
    <text evidence="1">The sequence shown here is derived from an EMBL/GenBank/DDBJ whole genome shotgun (WGS) entry which is preliminary data.</text>
</comment>
<protein>
    <recommendedName>
        <fullName evidence="3">YqjK-like protein</fullName>
    </recommendedName>
</protein>
<proteinExistence type="predicted"/>
<gene>
    <name evidence="1" type="ORF">PRZ01_09230</name>
</gene>
<name>A0ABT5KR22_9BURK</name>
<organism evidence="1 2">
    <name type="scientific">Roseateles koreensis</name>
    <dbReference type="NCBI Taxonomy" id="2987526"/>
    <lineage>
        <taxon>Bacteria</taxon>
        <taxon>Pseudomonadati</taxon>
        <taxon>Pseudomonadota</taxon>
        <taxon>Betaproteobacteria</taxon>
        <taxon>Burkholderiales</taxon>
        <taxon>Sphaerotilaceae</taxon>
        <taxon>Roseateles</taxon>
    </lineage>
</organism>
<evidence type="ECO:0000313" key="2">
    <source>
        <dbReference type="Proteomes" id="UP001219862"/>
    </source>
</evidence>
<dbReference type="Proteomes" id="UP001219862">
    <property type="component" value="Unassembled WGS sequence"/>
</dbReference>
<dbReference type="EMBL" id="JAQQXS010000007">
    <property type="protein sequence ID" value="MDC8785370.1"/>
    <property type="molecule type" value="Genomic_DNA"/>
</dbReference>
<evidence type="ECO:0008006" key="3">
    <source>
        <dbReference type="Google" id="ProtNLM"/>
    </source>
</evidence>
<sequence>MFKQELQNLRQQQLALRLRNIELREQIRTELAGLSQPLGWWGLAGGAVGAALLMRNMRSQGLGSPRWLAFVQLALRVVNLVRQAK</sequence>